<sequence>MEYLTSNEIAQKWNISSRRVRILCGEGRVEGAIQKGILWLIPSNTQKPQELRRGRKKQGDI</sequence>
<evidence type="ECO:0000313" key="1">
    <source>
        <dbReference type="EMBL" id="RHE39250.1"/>
    </source>
</evidence>
<comment type="caution">
    <text evidence="1">The sequence shown here is derived from an EMBL/GenBank/DDBJ whole genome shotgun (WGS) entry which is preliminary data.</text>
</comment>
<reference evidence="1 2" key="1">
    <citation type="submission" date="2018-08" db="EMBL/GenBank/DDBJ databases">
        <title>A genome reference for cultivated species of the human gut microbiota.</title>
        <authorList>
            <person name="Zou Y."/>
            <person name="Xue W."/>
            <person name="Luo G."/>
        </authorList>
    </citation>
    <scope>NUCLEOTIDE SEQUENCE [LARGE SCALE GENOMIC DNA]</scope>
    <source>
        <strain evidence="1 2">AM28-23</strain>
    </source>
</reference>
<protein>
    <submittedName>
        <fullName evidence="1">DNA-binding protein</fullName>
    </submittedName>
</protein>
<gene>
    <name evidence="1" type="ORF">DW740_10920</name>
</gene>
<evidence type="ECO:0000313" key="2">
    <source>
        <dbReference type="Proteomes" id="UP000283745"/>
    </source>
</evidence>
<dbReference type="Proteomes" id="UP000283745">
    <property type="component" value="Unassembled WGS sequence"/>
</dbReference>
<accession>A0A414J483</accession>
<keyword evidence="1" id="KW-0238">DNA-binding</keyword>
<proteinExistence type="predicted"/>
<dbReference type="EMBL" id="QSKF01000008">
    <property type="protein sequence ID" value="RHE39250.1"/>
    <property type="molecule type" value="Genomic_DNA"/>
</dbReference>
<dbReference type="AlphaFoldDB" id="A0A414J483"/>
<dbReference type="GeneID" id="92833194"/>
<organism evidence="1 2">
    <name type="scientific">Blautia obeum</name>
    <dbReference type="NCBI Taxonomy" id="40520"/>
    <lineage>
        <taxon>Bacteria</taxon>
        <taxon>Bacillati</taxon>
        <taxon>Bacillota</taxon>
        <taxon>Clostridia</taxon>
        <taxon>Lachnospirales</taxon>
        <taxon>Lachnospiraceae</taxon>
        <taxon>Blautia</taxon>
    </lineage>
</organism>
<dbReference type="GO" id="GO:0003677">
    <property type="term" value="F:DNA binding"/>
    <property type="evidence" value="ECO:0007669"/>
    <property type="project" value="UniProtKB-KW"/>
</dbReference>
<dbReference type="RefSeq" id="WP_015541237.1">
    <property type="nucleotide sequence ID" value="NZ_CABJFK010000008.1"/>
</dbReference>
<name>A0A414J483_9FIRM</name>